<dbReference type="PROSITE" id="PS50995">
    <property type="entry name" value="HTH_MARR_2"/>
    <property type="match status" value="1"/>
</dbReference>
<organism evidence="3 4">
    <name type="scientific">Streptomyces lunalinharesii</name>
    <dbReference type="NCBI Taxonomy" id="333384"/>
    <lineage>
        <taxon>Bacteria</taxon>
        <taxon>Bacillati</taxon>
        <taxon>Actinomycetota</taxon>
        <taxon>Actinomycetes</taxon>
        <taxon>Kitasatosporales</taxon>
        <taxon>Streptomycetaceae</taxon>
        <taxon>Streptomyces</taxon>
    </lineage>
</organism>
<dbReference type="Proteomes" id="UP001500994">
    <property type="component" value="Unassembled WGS sequence"/>
</dbReference>
<evidence type="ECO:0000313" key="3">
    <source>
        <dbReference type="EMBL" id="GAA2657499.1"/>
    </source>
</evidence>
<dbReference type="PANTHER" id="PTHR33164:SF95">
    <property type="entry name" value="TRANSCRIPTIONAL REGULATOR"/>
    <property type="match status" value="1"/>
</dbReference>
<evidence type="ECO:0000313" key="4">
    <source>
        <dbReference type="Proteomes" id="UP001500994"/>
    </source>
</evidence>
<gene>
    <name evidence="3" type="ORF">GCM10009864_24860</name>
</gene>
<dbReference type="Pfam" id="PF01047">
    <property type="entry name" value="MarR"/>
    <property type="match status" value="1"/>
</dbReference>
<dbReference type="PANTHER" id="PTHR33164">
    <property type="entry name" value="TRANSCRIPTIONAL REGULATOR, MARR FAMILY"/>
    <property type="match status" value="1"/>
</dbReference>
<dbReference type="InterPro" id="IPR000835">
    <property type="entry name" value="HTH_MarR-typ"/>
</dbReference>
<keyword evidence="4" id="KW-1185">Reference proteome</keyword>
<name>A0ABP6E4U1_9ACTN</name>
<reference evidence="4" key="1">
    <citation type="journal article" date="2019" name="Int. J. Syst. Evol. Microbiol.">
        <title>The Global Catalogue of Microorganisms (GCM) 10K type strain sequencing project: providing services to taxonomists for standard genome sequencing and annotation.</title>
        <authorList>
            <consortium name="The Broad Institute Genomics Platform"/>
            <consortium name="The Broad Institute Genome Sequencing Center for Infectious Disease"/>
            <person name="Wu L."/>
            <person name="Ma J."/>
        </authorList>
    </citation>
    <scope>NUCLEOTIDE SEQUENCE [LARGE SCALE GENOMIC DNA]</scope>
    <source>
        <strain evidence="4">JCM 16374</strain>
    </source>
</reference>
<dbReference type="EMBL" id="BAAARK010000006">
    <property type="protein sequence ID" value="GAA2657499.1"/>
    <property type="molecule type" value="Genomic_DNA"/>
</dbReference>
<dbReference type="InterPro" id="IPR039422">
    <property type="entry name" value="MarR/SlyA-like"/>
</dbReference>
<protein>
    <submittedName>
        <fullName evidence="3">Winged helix DNA-binding protein</fullName>
    </submittedName>
</protein>
<evidence type="ECO:0000259" key="2">
    <source>
        <dbReference type="PROSITE" id="PS50995"/>
    </source>
</evidence>
<evidence type="ECO:0000256" key="1">
    <source>
        <dbReference type="SAM" id="MobiDB-lite"/>
    </source>
</evidence>
<dbReference type="GO" id="GO:0003677">
    <property type="term" value="F:DNA binding"/>
    <property type="evidence" value="ECO:0007669"/>
    <property type="project" value="UniProtKB-KW"/>
</dbReference>
<dbReference type="RefSeq" id="WP_344575177.1">
    <property type="nucleotide sequence ID" value="NZ_BAAARK010000006.1"/>
</dbReference>
<proteinExistence type="predicted"/>
<comment type="caution">
    <text evidence="3">The sequence shown here is derived from an EMBL/GenBank/DDBJ whole genome shotgun (WGS) entry which is preliminary data.</text>
</comment>
<accession>A0ABP6E4U1</accession>
<dbReference type="InterPro" id="IPR036388">
    <property type="entry name" value="WH-like_DNA-bd_sf"/>
</dbReference>
<dbReference type="InterPro" id="IPR036390">
    <property type="entry name" value="WH_DNA-bd_sf"/>
</dbReference>
<keyword evidence="3" id="KW-0238">DNA-binding</keyword>
<dbReference type="SUPFAM" id="SSF46785">
    <property type="entry name" value="Winged helix' DNA-binding domain"/>
    <property type="match status" value="1"/>
</dbReference>
<sequence length="167" mass="17916">MAQQHGDARDVAAAIGGVGPLARQLNQLHTRLWHEQVDRELTGPQFTVLSLLHTHGDMDQGTLGARARLDKSTAAPLLDRLRRRGLVELAKDPTDRRRKMIRLTDEGRSLAVDLAPAVLDVNEQVLAGFSPAERAQFLGLLRRAVGGAPTATDPGVPAGPDTTEPSG</sequence>
<dbReference type="SMART" id="SM00347">
    <property type="entry name" value="HTH_MARR"/>
    <property type="match status" value="1"/>
</dbReference>
<dbReference type="PRINTS" id="PR00598">
    <property type="entry name" value="HTHMARR"/>
</dbReference>
<feature type="domain" description="HTH marR-type" evidence="2">
    <location>
        <begin position="1"/>
        <end position="146"/>
    </location>
</feature>
<dbReference type="Gene3D" id="1.10.10.10">
    <property type="entry name" value="Winged helix-like DNA-binding domain superfamily/Winged helix DNA-binding domain"/>
    <property type="match status" value="1"/>
</dbReference>
<feature type="region of interest" description="Disordered" evidence="1">
    <location>
        <begin position="148"/>
        <end position="167"/>
    </location>
</feature>